<proteinExistence type="predicted"/>
<feature type="domain" description="Pentraxin (PTX)" evidence="4">
    <location>
        <begin position="194"/>
        <end position="409"/>
    </location>
</feature>
<protein>
    <submittedName>
        <fullName evidence="6">Pentraxin-related protein PTX3</fullName>
    </submittedName>
</protein>
<dbReference type="CTD" id="5806"/>
<evidence type="ECO:0000313" key="6">
    <source>
        <dbReference type="RefSeq" id="XP_032818206.1"/>
    </source>
</evidence>
<accession>A0AAJ7TJW3</accession>
<feature type="chain" id="PRO_5042606484" evidence="3">
    <location>
        <begin position="24"/>
        <end position="409"/>
    </location>
</feature>
<dbReference type="GO" id="GO:0045087">
    <property type="term" value="P:innate immune response"/>
    <property type="evidence" value="ECO:0007669"/>
    <property type="project" value="TreeGrafter"/>
</dbReference>
<reference evidence="6" key="1">
    <citation type="submission" date="2025-08" db="UniProtKB">
        <authorList>
            <consortium name="RefSeq"/>
        </authorList>
    </citation>
    <scope>IDENTIFICATION</scope>
    <source>
        <tissue evidence="6">Sperm</tissue>
    </source>
</reference>
<dbReference type="Pfam" id="PF00354">
    <property type="entry name" value="Pentaxin"/>
    <property type="match status" value="1"/>
</dbReference>
<feature type="coiled-coil region" evidence="2">
    <location>
        <begin position="64"/>
        <end position="103"/>
    </location>
</feature>
<feature type="signal peptide" evidence="3">
    <location>
        <begin position="1"/>
        <end position="23"/>
    </location>
</feature>
<dbReference type="AlphaFoldDB" id="A0AAJ7TJW3"/>
<evidence type="ECO:0000256" key="1">
    <source>
        <dbReference type="PROSITE-ProRule" id="PRU01172"/>
    </source>
</evidence>
<evidence type="ECO:0000256" key="2">
    <source>
        <dbReference type="SAM" id="Coils"/>
    </source>
</evidence>
<gene>
    <name evidence="6" type="primary">PTX3</name>
</gene>
<dbReference type="SUPFAM" id="SSF49899">
    <property type="entry name" value="Concanavalin A-like lectins/glucanases"/>
    <property type="match status" value="1"/>
</dbReference>
<dbReference type="KEGG" id="pmrn:116946990"/>
<dbReference type="Gene3D" id="2.60.120.200">
    <property type="match status" value="1"/>
</dbReference>
<dbReference type="GO" id="GO:0005615">
    <property type="term" value="C:extracellular space"/>
    <property type="evidence" value="ECO:0007669"/>
    <property type="project" value="TreeGrafter"/>
</dbReference>
<dbReference type="PROSITE" id="PS51828">
    <property type="entry name" value="PTX_2"/>
    <property type="match status" value="1"/>
</dbReference>
<dbReference type="InterPro" id="IPR042837">
    <property type="entry name" value="PTX3"/>
</dbReference>
<keyword evidence="5" id="KW-1185">Reference proteome</keyword>
<dbReference type="RefSeq" id="XP_032818206.1">
    <property type="nucleotide sequence ID" value="XM_032962315.1"/>
</dbReference>
<dbReference type="PRINTS" id="PR00895">
    <property type="entry name" value="PENTAXIN"/>
</dbReference>
<dbReference type="InterPro" id="IPR001759">
    <property type="entry name" value="PTX_dom"/>
</dbReference>
<evidence type="ECO:0000313" key="5">
    <source>
        <dbReference type="Proteomes" id="UP001318040"/>
    </source>
</evidence>
<evidence type="ECO:0000256" key="3">
    <source>
        <dbReference type="SAM" id="SignalP"/>
    </source>
</evidence>
<keyword evidence="2" id="KW-0175">Coiled coil</keyword>
<dbReference type="GO" id="GO:0001849">
    <property type="term" value="F:complement component C1q complex binding"/>
    <property type="evidence" value="ECO:0007669"/>
    <property type="project" value="TreeGrafter"/>
</dbReference>
<dbReference type="SMART" id="SM00159">
    <property type="entry name" value="PTX"/>
    <property type="match status" value="1"/>
</dbReference>
<sequence>MKPSALSAALTCACLLLSSSVWGNAINYVDEGCECAAKPSPSLVRWDKLFIMLEKSQKREAMMLEAMENMIRSEMQNVQAVMEESKQETAQRLDRTLRDASREFLSHIDIKLQSETNGKFDKIERLLGKLVTDVQAISLELLRVTQESTEIPAAHDPPLIAPPSHVAQTLGVNNLALSEEKVMWSLALFPPPGCFMTLHFPMRSRAIAVGVDPGVPAELRAVTLCLWARPSEPLSKTVLASYGDKSSPRLLQLYLSGDRAVFSVAGDDAAEGGGRAEAAGAAARDAWAHYCGAWESESGDLALWVNGQLTAHNGSPVARGFVVPPGGVLQLGQEKNGCCVGGGGGGGGFDPELAFAGALAGFNVWDHVLPSEEIAKLAGGRGGCRAQGNVVAWGVTELHPMGGAVFNLY</sequence>
<name>A0AAJ7TJW3_PETMA</name>
<dbReference type="PANTHER" id="PTHR46943:SF1">
    <property type="entry name" value="PENTRAXIN-RELATED PROTEIN PTX3"/>
    <property type="match status" value="1"/>
</dbReference>
<evidence type="ECO:0000259" key="4">
    <source>
        <dbReference type="PROSITE" id="PS51828"/>
    </source>
</evidence>
<comment type="caution">
    <text evidence="1">Lacks conserved residue(s) required for the propagation of feature annotation.</text>
</comment>
<dbReference type="Proteomes" id="UP001318040">
    <property type="component" value="Chromosome 28"/>
</dbReference>
<dbReference type="PANTHER" id="PTHR46943">
    <property type="entry name" value="PENTRAXIN-RELATED PROTEIN PTX3"/>
    <property type="match status" value="1"/>
</dbReference>
<organism evidence="5 6">
    <name type="scientific">Petromyzon marinus</name>
    <name type="common">Sea lamprey</name>
    <dbReference type="NCBI Taxonomy" id="7757"/>
    <lineage>
        <taxon>Eukaryota</taxon>
        <taxon>Metazoa</taxon>
        <taxon>Chordata</taxon>
        <taxon>Craniata</taxon>
        <taxon>Vertebrata</taxon>
        <taxon>Cyclostomata</taxon>
        <taxon>Hyperoartia</taxon>
        <taxon>Petromyzontiformes</taxon>
        <taxon>Petromyzontidae</taxon>
        <taxon>Petromyzon</taxon>
    </lineage>
</organism>
<dbReference type="InterPro" id="IPR013320">
    <property type="entry name" value="ConA-like_dom_sf"/>
</dbReference>
<keyword evidence="3" id="KW-0732">Signal</keyword>